<accession>A0A1E7JN53</accession>
<comment type="caution">
    <text evidence="4">The sequence shown here is derived from an EMBL/GenBank/DDBJ whole genome shotgun (WGS) entry which is preliminary data.</text>
</comment>
<dbReference type="InterPro" id="IPR016181">
    <property type="entry name" value="Acyl_CoA_acyltransferase"/>
</dbReference>
<gene>
    <name evidence="4" type="ORF">AN215_08210</name>
</gene>
<evidence type="ECO:0000313" key="5">
    <source>
        <dbReference type="Proteomes" id="UP000176087"/>
    </source>
</evidence>
<dbReference type="EMBL" id="LJGT01000038">
    <property type="protein sequence ID" value="OEU89698.1"/>
    <property type="molecule type" value="Genomic_DNA"/>
</dbReference>
<dbReference type="InterPro" id="IPR000182">
    <property type="entry name" value="GNAT_dom"/>
</dbReference>
<evidence type="ECO:0000256" key="1">
    <source>
        <dbReference type="ARBA" id="ARBA00022679"/>
    </source>
</evidence>
<dbReference type="PANTHER" id="PTHR43877">
    <property type="entry name" value="AMINOALKYLPHOSPHONATE N-ACETYLTRANSFERASE-RELATED-RELATED"/>
    <property type="match status" value="1"/>
</dbReference>
<evidence type="ECO:0000256" key="2">
    <source>
        <dbReference type="ARBA" id="ARBA00023315"/>
    </source>
</evidence>
<sequence>MTIDVQLVDGATLLSHATGIRKVYKESFGSPPWEESDDQAAAYLERLTTDVERPGFTGALALKGAEVVGFAAAWTTPSPFPSGRCYPQAAAALGARRTAEWLCAGLEVDELAVGEAARRRGVGRTLLAAVTSAVPDGRCWLLTSVRAESALRFYRRLGWRQATHPAPSGRGSAVFLGPGHPAELPF</sequence>
<dbReference type="RefSeq" id="WP_070013249.1">
    <property type="nucleotide sequence ID" value="NZ_LJGS01000044.1"/>
</dbReference>
<keyword evidence="1 4" id="KW-0808">Transferase</keyword>
<dbReference type="SUPFAM" id="SSF55729">
    <property type="entry name" value="Acyl-CoA N-acyltransferases (Nat)"/>
    <property type="match status" value="1"/>
</dbReference>
<dbReference type="STRING" id="933944.AN215_08210"/>
<dbReference type="AlphaFoldDB" id="A0A1E7JN53"/>
<organism evidence="4 5">
    <name type="scientific">Streptomyces abyssalis</name>
    <dbReference type="NCBI Taxonomy" id="933944"/>
    <lineage>
        <taxon>Bacteria</taxon>
        <taxon>Bacillati</taxon>
        <taxon>Actinomycetota</taxon>
        <taxon>Actinomycetes</taxon>
        <taxon>Kitasatosporales</taxon>
        <taxon>Streptomycetaceae</taxon>
        <taxon>Streptomyces</taxon>
    </lineage>
</organism>
<dbReference type="PROSITE" id="PS51186">
    <property type="entry name" value="GNAT"/>
    <property type="match status" value="1"/>
</dbReference>
<evidence type="ECO:0000313" key="4">
    <source>
        <dbReference type="EMBL" id="OEU89698.1"/>
    </source>
</evidence>
<keyword evidence="2" id="KW-0012">Acyltransferase</keyword>
<dbReference type="PATRIC" id="fig|933944.5.peg.704"/>
<reference evidence="4 5" key="1">
    <citation type="journal article" date="2016" name="Front. Microbiol.">
        <title>Comparative Genomics Analysis of Streptomyces Species Reveals Their Adaptation to the Marine Environment and Their Diversity at the Genomic Level.</title>
        <authorList>
            <person name="Tian X."/>
            <person name="Zhang Z."/>
            <person name="Yang T."/>
            <person name="Chen M."/>
            <person name="Li J."/>
            <person name="Chen F."/>
            <person name="Yang J."/>
            <person name="Li W."/>
            <person name="Zhang B."/>
            <person name="Zhang Z."/>
            <person name="Wu J."/>
            <person name="Zhang C."/>
            <person name="Long L."/>
            <person name="Xiao J."/>
        </authorList>
    </citation>
    <scope>NUCLEOTIDE SEQUENCE [LARGE SCALE GENOMIC DNA]</scope>
    <source>
        <strain evidence="4 5">SCSIO 10390</strain>
    </source>
</reference>
<dbReference type="OrthoDB" id="3371202at2"/>
<keyword evidence="5" id="KW-1185">Reference proteome</keyword>
<evidence type="ECO:0000259" key="3">
    <source>
        <dbReference type="PROSITE" id="PS51186"/>
    </source>
</evidence>
<protein>
    <submittedName>
        <fullName evidence="4">Acetyltransferase</fullName>
    </submittedName>
</protein>
<feature type="domain" description="N-acetyltransferase" evidence="3">
    <location>
        <begin position="3"/>
        <end position="181"/>
    </location>
</feature>
<dbReference type="Gene3D" id="3.40.630.30">
    <property type="match status" value="1"/>
</dbReference>
<dbReference type="InterPro" id="IPR050832">
    <property type="entry name" value="Bact_Acetyltransf"/>
</dbReference>
<dbReference type="Pfam" id="PF00583">
    <property type="entry name" value="Acetyltransf_1"/>
    <property type="match status" value="1"/>
</dbReference>
<proteinExistence type="predicted"/>
<dbReference type="Proteomes" id="UP000176087">
    <property type="component" value="Unassembled WGS sequence"/>
</dbReference>
<name>A0A1E7JN53_9ACTN</name>
<dbReference type="GO" id="GO:0016747">
    <property type="term" value="F:acyltransferase activity, transferring groups other than amino-acyl groups"/>
    <property type="evidence" value="ECO:0007669"/>
    <property type="project" value="InterPro"/>
</dbReference>